<dbReference type="RefSeq" id="WP_264742688.1">
    <property type="nucleotide sequence ID" value="NZ_JAPDHV010000002.1"/>
</dbReference>
<evidence type="ECO:0008006" key="5">
    <source>
        <dbReference type="Google" id="ProtNLM"/>
    </source>
</evidence>
<feature type="region of interest" description="Disordered" evidence="1">
    <location>
        <begin position="264"/>
        <end position="286"/>
    </location>
</feature>
<feature type="chain" id="PRO_5046703638" description="YD repeat-containing protein" evidence="2">
    <location>
        <begin position="22"/>
        <end position="286"/>
    </location>
</feature>
<dbReference type="PROSITE" id="PS51257">
    <property type="entry name" value="PROKAR_LIPOPROTEIN"/>
    <property type="match status" value="1"/>
</dbReference>
<proteinExistence type="predicted"/>
<feature type="compositionally biased region" description="Polar residues" evidence="1">
    <location>
        <begin position="264"/>
        <end position="274"/>
    </location>
</feature>
<evidence type="ECO:0000313" key="3">
    <source>
        <dbReference type="EMBL" id="MCW3160739.1"/>
    </source>
</evidence>
<sequence>MKKIILSGSISLLILSCSSDNNTVTDNTDPTQQNVILPVKMSIDGETMKINYDGTKITNLISTSNSGNKLVFEYNGDLISSIKFYEGNVLQTAQEYTYNSNNLLAKAVNKEYASNGITIQYSTTNTYTHINSNSITVKREMYSPTPQPVMNTTYTYNNGNIVGSTGSGSLTYNGVTTNYNESSTYTFTDKNYPFKNVKGFDKLVHTDDRGDGLSFLFSNIKNNISSYKSTTSWTSPSGTGTSFSSYKYTTTFNTAGYPIYESRNSLDANGNPDMSQPEIHTYEYNH</sequence>
<accession>A0ABT3HLU5</accession>
<keyword evidence="4" id="KW-1185">Reference proteome</keyword>
<comment type="caution">
    <text evidence="3">The sequence shown here is derived from an EMBL/GenBank/DDBJ whole genome shotgun (WGS) entry which is preliminary data.</text>
</comment>
<reference evidence="3" key="1">
    <citation type="submission" date="2022-10" db="EMBL/GenBank/DDBJ databases">
        <title>Chryseobacterium babae sp. nov. isolated from the gut of the beetle Oryctes rhinoceros, and Chryseobacterium kimseyorum sp. nov., isolated from a stick insect rearing cage.</title>
        <authorList>
            <person name="Shelomi M."/>
            <person name="Han C.-J."/>
            <person name="Chen W.-M."/>
            <person name="Chen H.-K."/>
            <person name="Liaw S.-J."/>
            <person name="Muhle E."/>
            <person name="Clermont D."/>
        </authorList>
    </citation>
    <scope>NUCLEOTIDE SEQUENCE</scope>
    <source>
        <strain evidence="3">WLa1L2M3</strain>
    </source>
</reference>
<protein>
    <recommendedName>
        <fullName evidence="5">YD repeat-containing protein</fullName>
    </recommendedName>
</protein>
<gene>
    <name evidence="3" type="ORF">OH806_05585</name>
</gene>
<dbReference type="Proteomes" id="UP001163719">
    <property type="component" value="Unassembled WGS sequence"/>
</dbReference>
<dbReference type="EMBL" id="JAPDHV010000002">
    <property type="protein sequence ID" value="MCW3160739.1"/>
    <property type="molecule type" value="Genomic_DNA"/>
</dbReference>
<feature type="signal peptide" evidence="2">
    <location>
        <begin position="1"/>
        <end position="21"/>
    </location>
</feature>
<evidence type="ECO:0000256" key="2">
    <source>
        <dbReference type="SAM" id="SignalP"/>
    </source>
</evidence>
<organism evidence="3 4">
    <name type="scientific">Chryseobacterium oryctis</name>
    <dbReference type="NCBI Taxonomy" id="2952618"/>
    <lineage>
        <taxon>Bacteria</taxon>
        <taxon>Pseudomonadati</taxon>
        <taxon>Bacteroidota</taxon>
        <taxon>Flavobacteriia</taxon>
        <taxon>Flavobacteriales</taxon>
        <taxon>Weeksellaceae</taxon>
        <taxon>Chryseobacterium group</taxon>
        <taxon>Chryseobacterium</taxon>
    </lineage>
</organism>
<evidence type="ECO:0000256" key="1">
    <source>
        <dbReference type="SAM" id="MobiDB-lite"/>
    </source>
</evidence>
<evidence type="ECO:0000313" key="4">
    <source>
        <dbReference type="Proteomes" id="UP001163719"/>
    </source>
</evidence>
<keyword evidence="2" id="KW-0732">Signal</keyword>
<name>A0ABT3HLU5_9FLAO</name>